<name>A0ABW4G4N9_9ACTN</name>
<sequence length="57" mass="6116">MDRNELLRLAAGKAQESLKGGKVNGKALIAIVVVAGVVLVGFVAYRLLLLEVITRLR</sequence>
<reference evidence="3" key="1">
    <citation type="journal article" date="2019" name="Int. J. Syst. Evol. Microbiol.">
        <title>The Global Catalogue of Microorganisms (GCM) 10K type strain sequencing project: providing services to taxonomists for standard genome sequencing and annotation.</title>
        <authorList>
            <consortium name="The Broad Institute Genomics Platform"/>
            <consortium name="The Broad Institute Genome Sequencing Center for Infectious Disease"/>
            <person name="Wu L."/>
            <person name="Ma J."/>
        </authorList>
    </citation>
    <scope>NUCLEOTIDE SEQUENCE [LARGE SCALE GENOMIC DNA]</scope>
    <source>
        <strain evidence="3">CGMCC 1.15399</strain>
    </source>
</reference>
<organism evidence="2 3">
    <name type="scientific">Nonomuraea guangzhouensis</name>
    <dbReference type="NCBI Taxonomy" id="1291555"/>
    <lineage>
        <taxon>Bacteria</taxon>
        <taxon>Bacillati</taxon>
        <taxon>Actinomycetota</taxon>
        <taxon>Actinomycetes</taxon>
        <taxon>Streptosporangiales</taxon>
        <taxon>Streptosporangiaceae</taxon>
        <taxon>Nonomuraea</taxon>
    </lineage>
</organism>
<dbReference type="EMBL" id="JBHUCM010000012">
    <property type="protein sequence ID" value="MFD1537683.1"/>
    <property type="molecule type" value="Genomic_DNA"/>
</dbReference>
<dbReference type="RefSeq" id="WP_219537754.1">
    <property type="nucleotide sequence ID" value="NZ_JAHKRM010000040.1"/>
</dbReference>
<keyword evidence="1" id="KW-0472">Membrane</keyword>
<comment type="caution">
    <text evidence="2">The sequence shown here is derived from an EMBL/GenBank/DDBJ whole genome shotgun (WGS) entry which is preliminary data.</text>
</comment>
<gene>
    <name evidence="2" type="ORF">ACFSJ0_11595</name>
</gene>
<evidence type="ECO:0000256" key="1">
    <source>
        <dbReference type="SAM" id="Phobius"/>
    </source>
</evidence>
<feature type="transmembrane region" description="Helical" evidence="1">
    <location>
        <begin position="27"/>
        <end position="48"/>
    </location>
</feature>
<evidence type="ECO:0000313" key="2">
    <source>
        <dbReference type="EMBL" id="MFD1537683.1"/>
    </source>
</evidence>
<keyword evidence="1" id="KW-1133">Transmembrane helix</keyword>
<accession>A0ABW4G4N9</accession>
<keyword evidence="3" id="KW-1185">Reference proteome</keyword>
<protein>
    <submittedName>
        <fullName evidence="2">Uncharacterized protein</fullName>
    </submittedName>
</protein>
<keyword evidence="1" id="KW-0812">Transmembrane</keyword>
<proteinExistence type="predicted"/>
<dbReference type="Proteomes" id="UP001597097">
    <property type="component" value="Unassembled WGS sequence"/>
</dbReference>
<evidence type="ECO:0000313" key="3">
    <source>
        <dbReference type="Proteomes" id="UP001597097"/>
    </source>
</evidence>